<dbReference type="AlphaFoldDB" id="A0A0F9CW86"/>
<proteinExistence type="predicted"/>
<name>A0A0F9CW86_9ZZZZ</name>
<gene>
    <name evidence="1" type="ORF">LCGC14_2274150</name>
</gene>
<sequence>MGVLMDHPFLRLWDRIAALDVTPQEKTLLWAIARYSHWDDGCAIHPLNKTIKAGEPVQFLLFNDLLF</sequence>
<evidence type="ECO:0000313" key="1">
    <source>
        <dbReference type="EMBL" id="KKL53564.1"/>
    </source>
</evidence>
<accession>A0A0F9CW86</accession>
<dbReference type="EMBL" id="LAZR01031504">
    <property type="protein sequence ID" value="KKL53564.1"/>
    <property type="molecule type" value="Genomic_DNA"/>
</dbReference>
<reference evidence="1" key="1">
    <citation type="journal article" date="2015" name="Nature">
        <title>Complex archaea that bridge the gap between prokaryotes and eukaryotes.</title>
        <authorList>
            <person name="Spang A."/>
            <person name="Saw J.H."/>
            <person name="Jorgensen S.L."/>
            <person name="Zaremba-Niedzwiedzka K."/>
            <person name="Martijn J."/>
            <person name="Lind A.E."/>
            <person name="van Eijk R."/>
            <person name="Schleper C."/>
            <person name="Guy L."/>
            <person name="Ettema T.J."/>
        </authorList>
    </citation>
    <scope>NUCLEOTIDE SEQUENCE</scope>
</reference>
<comment type="caution">
    <text evidence="1">The sequence shown here is derived from an EMBL/GenBank/DDBJ whole genome shotgun (WGS) entry which is preliminary data.</text>
</comment>
<organism evidence="1">
    <name type="scientific">marine sediment metagenome</name>
    <dbReference type="NCBI Taxonomy" id="412755"/>
    <lineage>
        <taxon>unclassified sequences</taxon>
        <taxon>metagenomes</taxon>
        <taxon>ecological metagenomes</taxon>
    </lineage>
</organism>
<protein>
    <submittedName>
        <fullName evidence="1">Uncharacterized protein</fullName>
    </submittedName>
</protein>